<dbReference type="RefSeq" id="WP_000739863.1">
    <property type="nucleotide sequence ID" value="NZ_AP018796.1"/>
</dbReference>
<dbReference type="EMBL" id="MPGR01000001">
    <property type="protein sequence ID" value="OKB76351.1"/>
    <property type="molecule type" value="Genomic_DNA"/>
</dbReference>
<protein>
    <submittedName>
        <fullName evidence="4 6">Host nuclease inhibitor protein</fullName>
    </submittedName>
</protein>
<evidence type="ECO:0000313" key="9">
    <source>
        <dbReference type="Proteomes" id="UP000218543"/>
    </source>
</evidence>
<reference evidence="4 8" key="1">
    <citation type="submission" date="2016-11" db="EMBL/GenBank/DDBJ databases">
        <title>Draft genome sequences of five Shigatoxin-producing Escherichia coli isolates harboring the new recently described Subtilase cytotoxin allelic variant subAB2-3.</title>
        <authorList>
            <person name="Tasara T."/>
            <person name="Fierz L."/>
            <person name="Klumpp J."/>
            <person name="Schmidt H."/>
            <person name="Stephan R."/>
        </authorList>
    </citation>
    <scope>NUCLEOTIDE SEQUENCE [LARGE SCALE GENOMIC DNA]</scope>
    <source>
        <strain evidence="4 8">453</strain>
    </source>
</reference>
<name>A0A0F3SYX4_ECOLX</name>
<evidence type="ECO:0000313" key="11">
    <source>
        <dbReference type="Proteomes" id="UP000306700"/>
    </source>
</evidence>
<evidence type="ECO:0000313" key="3">
    <source>
        <dbReference type="EMBL" id="NYQ40754.1"/>
    </source>
</evidence>
<evidence type="ECO:0000313" key="2">
    <source>
        <dbReference type="EMBL" id="NYP88665.1"/>
    </source>
</evidence>
<accession>A0A0F3SYX4</accession>
<dbReference type="EMBL" id="RRNI01000003">
    <property type="protein sequence ID" value="TJH24720.1"/>
    <property type="molecule type" value="Genomic_DNA"/>
</dbReference>
<dbReference type="EMBL" id="UGAK01000003">
    <property type="protein sequence ID" value="STF92900.1"/>
    <property type="molecule type" value="Genomic_DNA"/>
</dbReference>
<reference evidence="2 12" key="5">
    <citation type="journal article" date="2020" name="J. Appl. Microbiol.">
        <title>Genetic characterization of Shigatoxigenic and enteropathogenic Escherichia coli O80:H2 from diarrheic and septicemic calves and relatedness to human Shigatoxigenic E. coli O80:H2.</title>
        <authorList>
            <person name="Habets A."/>
            <person name="Crombe F."/>
            <person name="Nakamura K."/>
            <person name="Guerin V."/>
            <person name="De Rauw K."/>
            <person name="Pierard D."/>
            <person name="Saulmont M."/>
            <person name="Hayashi T."/>
            <person name="Mainil J.G."/>
            <person name="Thiry D."/>
        </authorList>
    </citation>
    <scope>NUCLEOTIDE SEQUENCE [LARGE SCALE GENOMIC DNA]</scope>
    <source>
        <strain evidence="3">EH3306</strain>
        <strain evidence="2 12">EH3307</strain>
    </source>
</reference>
<dbReference type="EMBL" id="MRVZ01000007">
    <property type="protein sequence ID" value="PAU26414.1"/>
    <property type="molecule type" value="Genomic_DNA"/>
</dbReference>
<gene>
    <name evidence="4" type="ORF">BMT50_27970</name>
    <name evidence="5" type="ORF">BTQ06_03755</name>
    <name evidence="7" type="ORF">C9160_04430</name>
    <name evidence="3" type="ORF">G4A38_19555</name>
    <name evidence="2" type="ORF">G4A47_26820</name>
    <name evidence="1" type="ORF">JNA65_27985</name>
    <name evidence="6" type="ORF">NCTC7927_01632</name>
</gene>
<evidence type="ECO:0000313" key="7">
    <source>
        <dbReference type="EMBL" id="TJH24720.1"/>
    </source>
</evidence>
<evidence type="ECO:0000313" key="10">
    <source>
        <dbReference type="Proteomes" id="UP000254043"/>
    </source>
</evidence>
<dbReference type="Proteomes" id="UP000540485">
    <property type="component" value="Unassembled WGS sequence"/>
</dbReference>
<dbReference type="EMBL" id="JABUPJ010000029">
    <property type="protein sequence ID" value="NYQ40754.1"/>
    <property type="molecule type" value="Genomic_DNA"/>
</dbReference>
<evidence type="ECO:0000313" key="5">
    <source>
        <dbReference type="EMBL" id="PAU26414.1"/>
    </source>
</evidence>
<evidence type="ECO:0000313" key="6">
    <source>
        <dbReference type="EMBL" id="STF92900.1"/>
    </source>
</evidence>
<evidence type="ECO:0000313" key="13">
    <source>
        <dbReference type="Proteomes" id="UP000615017"/>
    </source>
</evidence>
<dbReference type="Proteomes" id="UP000186595">
    <property type="component" value="Unassembled WGS sequence"/>
</dbReference>
<dbReference type="AlphaFoldDB" id="A0A0F3SYX4"/>
<dbReference type="Proteomes" id="UP000306700">
    <property type="component" value="Unassembled WGS sequence"/>
</dbReference>
<dbReference type="Proteomes" id="UP000517067">
    <property type="component" value="Unassembled WGS sequence"/>
</dbReference>
<reference evidence="1 13" key="6">
    <citation type="submission" date="2021-01" db="EMBL/GenBank/DDBJ databases">
        <title>Genomes of Escherichia coli STEC strains from raw meat-based diets for companion animals.</title>
        <authorList>
            <person name="Stevens M.J.A."/>
            <person name="Stephan R."/>
        </authorList>
    </citation>
    <scope>NUCLEOTIDE SEQUENCE [LARGE SCALE GENOMIC DNA]</scope>
    <source>
        <strain evidence="1 13">LSC1-58</strain>
    </source>
</reference>
<dbReference type="EMBL" id="JAETYZ010000182">
    <property type="protein sequence ID" value="MBL6237657.1"/>
    <property type="molecule type" value="Genomic_DNA"/>
</dbReference>
<dbReference type="EMBL" id="JABUPU010000101">
    <property type="protein sequence ID" value="NYP88665.1"/>
    <property type="molecule type" value="Genomic_DNA"/>
</dbReference>
<dbReference type="Proteomes" id="UP000218543">
    <property type="component" value="Unassembled WGS sequence"/>
</dbReference>
<evidence type="ECO:0000313" key="1">
    <source>
        <dbReference type="EMBL" id="MBL6237657.1"/>
    </source>
</evidence>
<dbReference type="Proteomes" id="UP000615017">
    <property type="component" value="Unassembled WGS sequence"/>
</dbReference>
<organism evidence="4 8">
    <name type="scientific">Escherichia coli</name>
    <dbReference type="NCBI Taxonomy" id="562"/>
    <lineage>
        <taxon>Bacteria</taxon>
        <taxon>Pseudomonadati</taxon>
        <taxon>Pseudomonadota</taxon>
        <taxon>Gammaproteobacteria</taxon>
        <taxon>Enterobacterales</taxon>
        <taxon>Enterobacteriaceae</taxon>
        <taxon>Escherichia</taxon>
    </lineage>
</organism>
<reference evidence="6 10" key="3">
    <citation type="submission" date="2018-06" db="EMBL/GenBank/DDBJ databases">
        <authorList>
            <consortium name="Pathogen Informatics"/>
            <person name="Doyle S."/>
        </authorList>
    </citation>
    <scope>NUCLEOTIDE SEQUENCE [LARGE SCALE GENOMIC DNA]</scope>
    <source>
        <strain evidence="6 10">NCTC7927</strain>
    </source>
</reference>
<evidence type="ECO:0000313" key="8">
    <source>
        <dbReference type="Proteomes" id="UP000186595"/>
    </source>
</evidence>
<reference evidence="7 11" key="4">
    <citation type="submission" date="2018-12" db="EMBL/GenBank/DDBJ databases">
        <title>Food and Water Safety Consortium.</title>
        <authorList>
            <person name="Tyson S."/>
            <person name="Peterson C.-L."/>
            <person name="Olson A."/>
            <person name="Tyler S."/>
            <person name="Cabral J."/>
            <person name="Lynch T."/>
            <person name="Knox N."/>
            <person name="Van Domselaar G."/>
            <person name="Graham M."/>
        </authorList>
    </citation>
    <scope>NUCLEOTIDE SEQUENCE [LARGE SCALE GENOMIC DNA]</scope>
    <source>
        <strain evidence="7 11">FWSEC0384</strain>
    </source>
</reference>
<proteinExistence type="predicted"/>
<reference evidence="5 9" key="2">
    <citation type="submission" date="2016-12" db="EMBL/GenBank/DDBJ databases">
        <title>Real-Time Genomic Investigation Underlying the Public Health Response to a Shiga Toxin-Producing Escherichia Coli O26:H11 Outbreak in a Nursery.</title>
        <authorList>
            <person name="Ferdous M."/>
            <person name="Moran-Gilad J."/>
            <person name="Rossen J.W."/>
            <person name="Gdalevich M."/>
        </authorList>
    </citation>
    <scope>NUCLEOTIDE SEQUENCE [LARGE SCALE GENOMIC DNA]</scope>
    <source>
        <strain evidence="5 9">STEC 514-2</strain>
    </source>
</reference>
<sequence length="93" mass="10574">MKKNLIAWAWSSGLIEFGYVLPEGALPIVAGKPATVRHVIEVMARHGRDEQEQLLVPGIPEAVTEEEAFNAMIRFCREVRRRVSYPNRTRTRG</sequence>
<evidence type="ECO:0000313" key="4">
    <source>
        <dbReference type="EMBL" id="OKB76351.1"/>
    </source>
</evidence>
<evidence type="ECO:0000313" key="12">
    <source>
        <dbReference type="Proteomes" id="UP000517067"/>
    </source>
</evidence>
<dbReference type="Proteomes" id="UP000254043">
    <property type="component" value="Unassembled WGS sequence"/>
</dbReference>